<dbReference type="GO" id="GO:0071013">
    <property type="term" value="C:catalytic step 2 spliceosome"/>
    <property type="evidence" value="ECO:0007669"/>
    <property type="project" value="TreeGrafter"/>
</dbReference>
<dbReference type="GO" id="GO:0000244">
    <property type="term" value="P:spliceosomal tri-snRNP complex assembly"/>
    <property type="evidence" value="ECO:0007669"/>
    <property type="project" value="TreeGrafter"/>
</dbReference>
<proteinExistence type="predicted"/>
<dbReference type="AlphaFoldDB" id="A0AAD5M0A3"/>
<dbReference type="SUPFAM" id="SSF48452">
    <property type="entry name" value="TPR-like"/>
    <property type="match status" value="1"/>
</dbReference>
<dbReference type="Proteomes" id="UP001196413">
    <property type="component" value="Unassembled WGS sequence"/>
</dbReference>
<organism evidence="2 3">
    <name type="scientific">Parelaphostrongylus tenuis</name>
    <name type="common">Meningeal worm</name>
    <dbReference type="NCBI Taxonomy" id="148309"/>
    <lineage>
        <taxon>Eukaryota</taxon>
        <taxon>Metazoa</taxon>
        <taxon>Ecdysozoa</taxon>
        <taxon>Nematoda</taxon>
        <taxon>Chromadorea</taxon>
        <taxon>Rhabditida</taxon>
        <taxon>Rhabditina</taxon>
        <taxon>Rhabditomorpha</taxon>
        <taxon>Strongyloidea</taxon>
        <taxon>Metastrongylidae</taxon>
        <taxon>Parelaphostrongylus</taxon>
    </lineage>
</organism>
<accession>A0AAD5M0A3</accession>
<comment type="caution">
    <text evidence="2">The sequence shown here is derived from an EMBL/GenBank/DDBJ whole genome shotgun (WGS) entry which is preliminary data.</text>
</comment>
<keyword evidence="3" id="KW-1185">Reference proteome</keyword>
<sequence length="186" mass="21303">MVNSSVAWSGLSKLSIHTGCFAKHLSKVLPLFATEKLPLRCPSTKLWLALARLETYENARKVLNKVRKHILTDHQIWLCAGRLEGMRHEKDMFDSIVHSSAELWLALARLETYENARKVLNKVRKHILTDPQIWLCAGRLEGMRYEKDMVDRAEEVLKMCLCGLCATSKNIENISNTLPTLRAFGW</sequence>
<evidence type="ECO:0000313" key="2">
    <source>
        <dbReference type="EMBL" id="KAJ1349755.1"/>
    </source>
</evidence>
<evidence type="ECO:0000256" key="1">
    <source>
        <dbReference type="ARBA" id="ARBA00022737"/>
    </source>
</evidence>
<dbReference type="PANTHER" id="PTHR11246">
    <property type="entry name" value="PRE-MRNA SPLICING FACTOR"/>
    <property type="match status" value="1"/>
</dbReference>
<name>A0AAD5M0A3_PARTN</name>
<dbReference type="Gene3D" id="1.25.40.10">
    <property type="entry name" value="Tetratricopeptide repeat domain"/>
    <property type="match status" value="1"/>
</dbReference>
<protein>
    <submittedName>
        <fullName evidence="2">Pre-mRNA-processing factor 6</fullName>
    </submittedName>
</protein>
<dbReference type="InterPro" id="IPR003107">
    <property type="entry name" value="HAT"/>
</dbReference>
<gene>
    <name evidence="2" type="primary">PRPF6_1</name>
    <name evidence="2" type="ORF">KIN20_005399</name>
</gene>
<reference evidence="2" key="1">
    <citation type="submission" date="2021-06" db="EMBL/GenBank/DDBJ databases">
        <title>Parelaphostrongylus tenuis whole genome reference sequence.</title>
        <authorList>
            <person name="Garwood T.J."/>
            <person name="Larsen P.A."/>
            <person name="Fountain-Jones N.M."/>
            <person name="Garbe J.R."/>
            <person name="Macchietto M.G."/>
            <person name="Kania S.A."/>
            <person name="Gerhold R.W."/>
            <person name="Richards J.E."/>
            <person name="Wolf T.M."/>
        </authorList>
    </citation>
    <scope>NUCLEOTIDE SEQUENCE</scope>
    <source>
        <strain evidence="2">MNPRO001-30</strain>
        <tissue evidence="2">Meninges</tissue>
    </source>
</reference>
<dbReference type="GO" id="GO:0046540">
    <property type="term" value="C:U4/U6 x U5 tri-snRNP complex"/>
    <property type="evidence" value="ECO:0007669"/>
    <property type="project" value="TreeGrafter"/>
</dbReference>
<dbReference type="InterPro" id="IPR045075">
    <property type="entry name" value="Syf1-like"/>
</dbReference>
<evidence type="ECO:0000313" key="3">
    <source>
        <dbReference type="Proteomes" id="UP001196413"/>
    </source>
</evidence>
<keyword evidence="1" id="KW-0677">Repeat</keyword>
<dbReference type="PANTHER" id="PTHR11246:SF1">
    <property type="entry name" value="PRE-MRNA-PROCESSING FACTOR 6"/>
    <property type="match status" value="1"/>
</dbReference>
<dbReference type="EMBL" id="JAHQIW010000740">
    <property type="protein sequence ID" value="KAJ1349755.1"/>
    <property type="molecule type" value="Genomic_DNA"/>
</dbReference>
<dbReference type="SMART" id="SM00386">
    <property type="entry name" value="HAT"/>
    <property type="match status" value="2"/>
</dbReference>
<dbReference type="InterPro" id="IPR011990">
    <property type="entry name" value="TPR-like_helical_dom_sf"/>
</dbReference>